<accession>A0A382J4Q5</accession>
<dbReference type="AlphaFoldDB" id="A0A382J4Q5"/>
<organism evidence="1">
    <name type="scientific">marine metagenome</name>
    <dbReference type="NCBI Taxonomy" id="408172"/>
    <lineage>
        <taxon>unclassified sequences</taxon>
        <taxon>metagenomes</taxon>
        <taxon>ecological metagenomes</taxon>
    </lineage>
</organism>
<protein>
    <submittedName>
        <fullName evidence="1">Uncharacterized protein</fullName>
    </submittedName>
</protein>
<dbReference type="EMBL" id="UINC01071452">
    <property type="protein sequence ID" value="SVC06357.1"/>
    <property type="molecule type" value="Genomic_DNA"/>
</dbReference>
<evidence type="ECO:0000313" key="1">
    <source>
        <dbReference type="EMBL" id="SVC06357.1"/>
    </source>
</evidence>
<sequence length="67" mass="8053">MTKTQFRKEGWLDYFIQFDEPELTTIVMLVQNLLETGCWEPTVNYCRTQIELSQMEEEEFSDSETLH</sequence>
<gene>
    <name evidence="1" type="ORF">METZ01_LOCUS259211</name>
</gene>
<proteinExistence type="predicted"/>
<name>A0A382J4Q5_9ZZZZ</name>
<reference evidence="1" key="1">
    <citation type="submission" date="2018-05" db="EMBL/GenBank/DDBJ databases">
        <authorList>
            <person name="Lanie J.A."/>
            <person name="Ng W.-L."/>
            <person name="Kazmierczak K.M."/>
            <person name="Andrzejewski T.M."/>
            <person name="Davidsen T.M."/>
            <person name="Wayne K.J."/>
            <person name="Tettelin H."/>
            <person name="Glass J.I."/>
            <person name="Rusch D."/>
            <person name="Podicherti R."/>
            <person name="Tsui H.-C.T."/>
            <person name="Winkler M.E."/>
        </authorList>
    </citation>
    <scope>NUCLEOTIDE SEQUENCE</scope>
</reference>